<dbReference type="Proteomes" id="UP000325122">
    <property type="component" value="Unassembled WGS sequence"/>
</dbReference>
<dbReference type="RefSeq" id="WP_150021708.1">
    <property type="nucleotide sequence ID" value="NZ_VWOJ01000001.1"/>
</dbReference>
<keyword evidence="3" id="KW-1185">Reference proteome</keyword>
<name>A0A5M6ZLW6_9PROT</name>
<sequence length="535" mass="56508">MSDATPRLGLPWLMPAQAQKHVTVNETLSRLDALVQARALSASVTAQPSGPQDGDCYILPDGAGGEAWDAFAPGALAWFQDGVWEAVAPRAGLVAFVEDDGALKVHDGTAWRDAGALIAILSNLQRLGVGTEPDDVNRFAAKLNTALWTALTEGEGGTGDLRYTLNKEGPEHVLSLLFQSGWSGRAELGLTGTDDVSLRVSPDGSEWFEALRVERATGAAHMGALSLEALNGGQLAGLRNQVINGRFDVWQRGPSAYPDMWRQLSSGGGSVSASREDHPSGQSDVPGGGAHFLRWSVAGSPSSAPAIATRIEDARTLSGGQAALSFYVRSDAERTLQVRLIQNFGSGGSPGVHLADQVVACDGDWRRVVLVFSLPSVAGKTIGPGSFLEVRVTGAAEALSCDFDLIQLEAGPLASLFEHRPIALERQLCLRYFERLEALHAYGCFALGYSVNASQSRTLLTHHPKRATPSYSASGGFEFLPSLLGDIDSLSFSRPATGRVELVAHVTGGSASSGLCAMLRAANDETVHIDISAEL</sequence>
<dbReference type="SUPFAM" id="SSF49785">
    <property type="entry name" value="Galactose-binding domain-like"/>
    <property type="match status" value="1"/>
</dbReference>
<evidence type="ECO:0000313" key="3">
    <source>
        <dbReference type="Proteomes" id="UP000325122"/>
    </source>
</evidence>
<dbReference type="AlphaFoldDB" id="A0A5M6ZLW6"/>
<accession>A0A5M6ZLW6</accession>
<gene>
    <name evidence="2" type="ORF">F1654_01340</name>
</gene>
<evidence type="ECO:0000256" key="1">
    <source>
        <dbReference type="SAM" id="MobiDB-lite"/>
    </source>
</evidence>
<reference evidence="2 3" key="1">
    <citation type="submission" date="2019-09" db="EMBL/GenBank/DDBJ databases">
        <authorList>
            <person name="Kevbrin V."/>
            <person name="Grouzdev D.S."/>
        </authorList>
    </citation>
    <scope>NUCLEOTIDE SEQUENCE [LARGE SCALE GENOMIC DNA]</scope>
    <source>
        <strain evidence="2 3">G-192</strain>
    </source>
</reference>
<organism evidence="2 3">
    <name type="scientific">Alkalicaulis satelles</name>
    <dbReference type="NCBI Taxonomy" id="2609175"/>
    <lineage>
        <taxon>Bacteria</taxon>
        <taxon>Pseudomonadati</taxon>
        <taxon>Pseudomonadota</taxon>
        <taxon>Alphaproteobacteria</taxon>
        <taxon>Maricaulales</taxon>
        <taxon>Maricaulaceae</taxon>
        <taxon>Alkalicaulis</taxon>
    </lineage>
</organism>
<proteinExistence type="predicted"/>
<dbReference type="Pfam" id="PF10983">
    <property type="entry name" value="DUF2793"/>
    <property type="match status" value="1"/>
</dbReference>
<comment type="caution">
    <text evidence="2">The sequence shown here is derived from an EMBL/GenBank/DDBJ whole genome shotgun (WGS) entry which is preliminary data.</text>
</comment>
<evidence type="ECO:0000313" key="2">
    <source>
        <dbReference type="EMBL" id="KAA5804677.1"/>
    </source>
</evidence>
<protein>
    <submittedName>
        <fullName evidence="2">DUF2793 domain-containing protein</fullName>
    </submittedName>
</protein>
<feature type="region of interest" description="Disordered" evidence="1">
    <location>
        <begin position="267"/>
        <end position="286"/>
    </location>
</feature>
<dbReference type="InterPro" id="IPR008979">
    <property type="entry name" value="Galactose-bd-like_sf"/>
</dbReference>
<dbReference type="EMBL" id="VWOJ01000001">
    <property type="protein sequence ID" value="KAA5804677.1"/>
    <property type="molecule type" value="Genomic_DNA"/>
</dbReference>
<dbReference type="InterPro" id="IPR021251">
    <property type="entry name" value="DUF2793"/>
</dbReference>